<evidence type="ECO:0000256" key="3">
    <source>
        <dbReference type="ARBA" id="ARBA00022737"/>
    </source>
</evidence>
<evidence type="ECO:0000259" key="5">
    <source>
        <dbReference type="Pfam" id="PF14771"/>
    </source>
</evidence>
<accession>A0A7S3CVH1</accession>
<dbReference type="EMBL" id="HBIB01001155">
    <property type="protein sequence ID" value="CAE0238638.1"/>
    <property type="molecule type" value="Transcribed_RNA"/>
</dbReference>
<dbReference type="SMART" id="SM00368">
    <property type="entry name" value="LRR_RI"/>
    <property type="match status" value="8"/>
</dbReference>
<feature type="region of interest" description="Disordered" evidence="4">
    <location>
        <begin position="62"/>
        <end position="90"/>
    </location>
</feature>
<dbReference type="InterPro" id="IPR027038">
    <property type="entry name" value="RanGap"/>
</dbReference>
<dbReference type="GO" id="GO:0005096">
    <property type="term" value="F:GTPase activator activity"/>
    <property type="evidence" value="ECO:0007669"/>
    <property type="project" value="UniProtKB-KW"/>
</dbReference>
<dbReference type="GO" id="GO:0003677">
    <property type="term" value="F:DNA binding"/>
    <property type="evidence" value="ECO:0007669"/>
    <property type="project" value="InterPro"/>
</dbReference>
<dbReference type="InterPro" id="IPR028011">
    <property type="entry name" value="DUF4476"/>
</dbReference>
<dbReference type="SUPFAM" id="SSF57783">
    <property type="entry name" value="Zinc beta-ribbon"/>
    <property type="match status" value="1"/>
</dbReference>
<keyword evidence="3" id="KW-0677">Repeat</keyword>
<sequence>MGEKVSGFFGGYVDPAIEAAATFAPPVQSVLGSKVPSFEKGKLAGLSRQGVVSENGNLALGNRASWTDRRPSKQKKVESGSLTERPDGSMPNIFIKSKDREDVLSVISIESYLKEKGFNLHGDGEFLEGPSMLAGIINPRDRSFKVNTKKRFWYDFKSGKRGDLFALVEALENVSAEDAVDKLVEEMKQKTGFYDVIEEEDSNDGDEDEDLNKKAVIFSLEDEADDVEDSDDEDIIVKDDGRISLKEKVSEIDEEEARKDIYGEQAYTRECEAQGIIPVRYFVRQKIREEKVYLSHMHLGLKGSKALAACLYRNTNIETLVLRNNHIGDKGVAALVQALGTNRSVKSIDLRENAIGPNGATSISLLFLGEVVVSNRAVTIAGRRLSNVAIARRASMEGRRASITLDPNVRTGMREIYLGNNHIGDKGFSALVNALSMSMGKGFVNVNVLDVSGNSISDEGAQRLGDFLMRNCDLFDVDISWNKIGAEGAKAIGDGLRANSKLERLNMSWNGFGDAGGSEVGEALAENTGLKILDISSNHLGPDTCTKLSASVKENSSLRCLHLNFNPLPKDGLRLLLAAIQSNPLLNNVGLKGTALTGCKSAKISLILDTQTDGEGGGEGEGEGGLTFRFNPTGHFLVDLSDEKGRTLAIEIIRKVKKEPQLYALINCVVNSQPYDVESSVMNVDESRPVTATADSAANSRPTTAVPVDLPVKGLMEFDFVCRIEAPAFAEPLDDNDFHSLKEGVSGGNTNESNAAPHNSRDALDMLWVTTRSIYLLASQAAELIYLFSSDDERVEVATMLWWKVVDAENRYLLLEALRDKERRTVLNLLRLNQVYHPKNPTSHYLLNLRVAADLKIAHALLTSTIRNGTARWRNVKVEGIPHPGEAGTFKPDVLMKEVEAKKSDKPTSKKLPPCTIEFDYVEPSSLKGNEHATADSKASYLLSVVNDESISNEAKVSMVGWEAAYCALDTSQVIDVVEAGQSEYQVGLAVVLFSRTIDKKNYHRVLDALPRSSVPDVGDKLGWTLLFNVDFPTWPYKLNLADEEDRGVAMKLYEIGVKVGGLNTYERREHLQVKAEEETQRRRDEAEAAKAQAEQEKEEGGDGQGGDKKEERGKESGEGEGNGQSNEEGGQDGEEPAEFEVTIESLVTNEEISSFNEACGWQEAMIDGESVSWFALGLEPRDLPKKGTLVVDFLTYE</sequence>
<keyword evidence="1" id="KW-0343">GTPase activation</keyword>
<evidence type="ECO:0000313" key="6">
    <source>
        <dbReference type="EMBL" id="CAE0238637.1"/>
    </source>
</evidence>
<dbReference type="PANTHER" id="PTHR24113:SF12">
    <property type="entry name" value="RAN GTPASE-ACTIVATING PROTEIN 1"/>
    <property type="match status" value="1"/>
</dbReference>
<dbReference type="GO" id="GO:0031267">
    <property type="term" value="F:small GTPase binding"/>
    <property type="evidence" value="ECO:0007669"/>
    <property type="project" value="TreeGrafter"/>
</dbReference>
<dbReference type="AlphaFoldDB" id="A0A7S3CVH1"/>
<evidence type="ECO:0000313" key="7">
    <source>
        <dbReference type="EMBL" id="CAE0238638.1"/>
    </source>
</evidence>
<dbReference type="Gene3D" id="3.80.10.10">
    <property type="entry name" value="Ribonuclease Inhibitor"/>
    <property type="match status" value="2"/>
</dbReference>
<feature type="compositionally biased region" description="Basic and acidic residues" evidence="4">
    <location>
        <begin position="66"/>
        <end position="78"/>
    </location>
</feature>
<dbReference type="GO" id="GO:0005634">
    <property type="term" value="C:nucleus"/>
    <property type="evidence" value="ECO:0007669"/>
    <property type="project" value="TreeGrafter"/>
</dbReference>
<evidence type="ECO:0000256" key="1">
    <source>
        <dbReference type="ARBA" id="ARBA00022468"/>
    </source>
</evidence>
<evidence type="ECO:0000256" key="2">
    <source>
        <dbReference type="ARBA" id="ARBA00022614"/>
    </source>
</evidence>
<dbReference type="GO" id="GO:0005829">
    <property type="term" value="C:cytosol"/>
    <property type="evidence" value="ECO:0007669"/>
    <property type="project" value="TreeGrafter"/>
</dbReference>
<evidence type="ECO:0000256" key="4">
    <source>
        <dbReference type="SAM" id="MobiDB-lite"/>
    </source>
</evidence>
<dbReference type="Pfam" id="PF13516">
    <property type="entry name" value="LRR_6"/>
    <property type="match status" value="6"/>
</dbReference>
<dbReference type="InterPro" id="IPR001611">
    <property type="entry name" value="Leu-rich_rpt"/>
</dbReference>
<dbReference type="GO" id="GO:0006913">
    <property type="term" value="P:nucleocytoplasmic transport"/>
    <property type="evidence" value="ECO:0007669"/>
    <property type="project" value="TreeGrafter"/>
</dbReference>
<gene>
    <name evidence="6" type="ORF">PBIL07802_LOCUS780</name>
    <name evidence="7" type="ORF">PBIL07802_LOCUS781</name>
    <name evidence="8" type="ORF">PBIL07802_LOCUS783</name>
</gene>
<feature type="domain" description="DUF4476" evidence="5">
    <location>
        <begin position="762"/>
        <end position="825"/>
    </location>
</feature>
<dbReference type="GO" id="GO:0048471">
    <property type="term" value="C:perinuclear region of cytoplasm"/>
    <property type="evidence" value="ECO:0007669"/>
    <property type="project" value="TreeGrafter"/>
</dbReference>
<dbReference type="EMBL" id="HBIB01001157">
    <property type="protein sequence ID" value="CAE0238640.1"/>
    <property type="molecule type" value="Transcribed_RNA"/>
</dbReference>
<proteinExistence type="predicted"/>
<dbReference type="GO" id="GO:0008270">
    <property type="term" value="F:zinc ion binding"/>
    <property type="evidence" value="ECO:0007669"/>
    <property type="project" value="InterPro"/>
</dbReference>
<dbReference type="Gene3D" id="3.90.580.10">
    <property type="entry name" value="Zinc finger, CHC2-type domain"/>
    <property type="match status" value="1"/>
</dbReference>
<dbReference type="Pfam" id="PF14771">
    <property type="entry name" value="DUF4476"/>
    <property type="match status" value="1"/>
</dbReference>
<dbReference type="EMBL" id="HBIB01001154">
    <property type="protein sequence ID" value="CAE0238637.1"/>
    <property type="molecule type" value="Transcribed_RNA"/>
</dbReference>
<feature type="compositionally biased region" description="Basic and acidic residues" evidence="4">
    <location>
        <begin position="1072"/>
        <end position="1118"/>
    </location>
</feature>
<protein>
    <recommendedName>
        <fullName evidence="5">DUF4476 domain-containing protein</fullName>
    </recommendedName>
</protein>
<feature type="region of interest" description="Disordered" evidence="4">
    <location>
        <begin position="1072"/>
        <end position="1138"/>
    </location>
</feature>
<keyword evidence="2" id="KW-0433">Leucine-rich repeat</keyword>
<dbReference type="PANTHER" id="PTHR24113">
    <property type="entry name" value="RAN GTPASE-ACTIVATING PROTEIN 1"/>
    <property type="match status" value="1"/>
</dbReference>
<dbReference type="InterPro" id="IPR036977">
    <property type="entry name" value="DNA_primase_Znf_CHC2"/>
</dbReference>
<dbReference type="GO" id="GO:0006260">
    <property type="term" value="P:DNA replication"/>
    <property type="evidence" value="ECO:0007669"/>
    <property type="project" value="InterPro"/>
</dbReference>
<dbReference type="InterPro" id="IPR032675">
    <property type="entry name" value="LRR_dom_sf"/>
</dbReference>
<name>A0A7S3CVH1_9EUKA</name>
<dbReference type="SUPFAM" id="SSF52047">
    <property type="entry name" value="RNI-like"/>
    <property type="match status" value="1"/>
</dbReference>
<organism evidence="8">
    <name type="scientific">Palpitomonas bilix</name>
    <dbReference type="NCBI Taxonomy" id="652834"/>
    <lineage>
        <taxon>Eukaryota</taxon>
        <taxon>Eukaryota incertae sedis</taxon>
    </lineage>
</organism>
<evidence type="ECO:0000313" key="8">
    <source>
        <dbReference type="EMBL" id="CAE0238640.1"/>
    </source>
</evidence>
<reference evidence="8" key="1">
    <citation type="submission" date="2021-01" db="EMBL/GenBank/DDBJ databases">
        <authorList>
            <person name="Corre E."/>
            <person name="Pelletier E."/>
            <person name="Niang G."/>
            <person name="Scheremetjew M."/>
            <person name="Finn R."/>
            <person name="Kale V."/>
            <person name="Holt S."/>
            <person name="Cochrane G."/>
            <person name="Meng A."/>
            <person name="Brown T."/>
            <person name="Cohen L."/>
        </authorList>
    </citation>
    <scope>NUCLEOTIDE SEQUENCE</scope>
    <source>
        <strain evidence="8">NIES-2562</strain>
    </source>
</reference>